<dbReference type="PANTHER" id="PTHR45727">
    <property type="entry name" value="NPC INTRACELLULAR CHOLESTEROL TRANSPORTER 1"/>
    <property type="match status" value="1"/>
</dbReference>
<name>A0A0K2T627_LEPSM</name>
<feature type="transmembrane region" description="Helical" evidence="12">
    <location>
        <begin position="658"/>
        <end position="685"/>
    </location>
</feature>
<dbReference type="Pfam" id="PF12349">
    <property type="entry name" value="Sterol-sensing"/>
    <property type="match status" value="1"/>
</dbReference>
<dbReference type="GO" id="GO:0015485">
    <property type="term" value="F:cholesterol binding"/>
    <property type="evidence" value="ECO:0007669"/>
    <property type="project" value="TreeGrafter"/>
</dbReference>
<evidence type="ECO:0000256" key="9">
    <source>
        <dbReference type="ARBA" id="ARBA00023157"/>
    </source>
</evidence>
<proteinExistence type="inferred from homology"/>
<dbReference type="Pfam" id="PF22314">
    <property type="entry name" value="NPC1_MLD"/>
    <property type="match status" value="1"/>
</dbReference>
<dbReference type="EMBL" id="HACA01004122">
    <property type="protein sequence ID" value="CDW21483.1"/>
    <property type="molecule type" value="Transcribed_RNA"/>
</dbReference>
<dbReference type="InterPro" id="IPR032190">
    <property type="entry name" value="NPC1_N"/>
</dbReference>
<dbReference type="InterPro" id="IPR000731">
    <property type="entry name" value="SSD"/>
</dbReference>
<evidence type="ECO:0000256" key="5">
    <source>
        <dbReference type="ARBA" id="ARBA00022729"/>
    </source>
</evidence>
<dbReference type="OrthoDB" id="6510177at2759"/>
<organism evidence="14">
    <name type="scientific">Lepeophtheirus salmonis</name>
    <name type="common">Salmon louse</name>
    <name type="synonym">Caligus salmonis</name>
    <dbReference type="NCBI Taxonomy" id="72036"/>
    <lineage>
        <taxon>Eukaryota</taxon>
        <taxon>Metazoa</taxon>
        <taxon>Ecdysozoa</taxon>
        <taxon>Arthropoda</taxon>
        <taxon>Crustacea</taxon>
        <taxon>Multicrustacea</taxon>
        <taxon>Hexanauplia</taxon>
        <taxon>Copepoda</taxon>
        <taxon>Siphonostomatoida</taxon>
        <taxon>Caligidae</taxon>
        <taxon>Lepeophtheirus</taxon>
    </lineage>
</organism>
<dbReference type="GO" id="GO:0015918">
    <property type="term" value="P:sterol transport"/>
    <property type="evidence" value="ECO:0007669"/>
    <property type="project" value="TreeGrafter"/>
</dbReference>
<keyword evidence="7" id="KW-0445">Lipid transport</keyword>
<feature type="domain" description="SSD" evidence="13">
    <location>
        <begin position="631"/>
        <end position="795"/>
    </location>
</feature>
<comment type="similarity">
    <text evidence="2">Belongs to the patched family.</text>
</comment>
<feature type="transmembrane region" description="Helical" evidence="12">
    <location>
        <begin position="736"/>
        <end position="758"/>
    </location>
</feature>
<comment type="subcellular location">
    <subcellularLocation>
        <location evidence="1">Membrane</location>
        <topology evidence="1">Multi-pass membrane protein</topology>
    </subcellularLocation>
</comment>
<evidence type="ECO:0000256" key="3">
    <source>
        <dbReference type="ARBA" id="ARBA00022448"/>
    </source>
</evidence>
<feature type="transmembrane region" description="Helical" evidence="12">
    <location>
        <begin position="632"/>
        <end position="651"/>
    </location>
</feature>
<dbReference type="PANTHER" id="PTHR45727:SF2">
    <property type="entry name" value="NPC INTRACELLULAR CHOLESTEROL TRANSPORTER 1"/>
    <property type="match status" value="1"/>
</dbReference>
<evidence type="ECO:0000256" key="11">
    <source>
        <dbReference type="ARBA" id="ARBA00034049"/>
    </source>
</evidence>
<feature type="transmembrane region" description="Helical" evidence="12">
    <location>
        <begin position="1232"/>
        <end position="1262"/>
    </location>
</feature>
<dbReference type="PROSITE" id="PS50156">
    <property type="entry name" value="SSD"/>
    <property type="match status" value="1"/>
</dbReference>
<evidence type="ECO:0000256" key="8">
    <source>
        <dbReference type="ARBA" id="ARBA00023136"/>
    </source>
</evidence>
<evidence type="ECO:0000256" key="10">
    <source>
        <dbReference type="ARBA" id="ARBA00023180"/>
    </source>
</evidence>
<reference evidence="14" key="1">
    <citation type="submission" date="2014-05" db="EMBL/GenBank/DDBJ databases">
        <authorList>
            <person name="Chronopoulou M."/>
        </authorList>
    </citation>
    <scope>NUCLEOTIDE SEQUENCE</scope>
    <source>
        <tissue evidence="14">Whole organism</tissue>
    </source>
</reference>
<dbReference type="Gene3D" id="1.20.1640.10">
    <property type="entry name" value="Multidrug efflux transporter AcrB transmembrane domain"/>
    <property type="match status" value="2"/>
</dbReference>
<feature type="transmembrane region" description="Helical" evidence="12">
    <location>
        <begin position="1116"/>
        <end position="1134"/>
    </location>
</feature>
<evidence type="ECO:0000256" key="2">
    <source>
        <dbReference type="ARBA" id="ARBA00005585"/>
    </source>
</evidence>
<keyword evidence="8 12" id="KW-0472">Membrane</keyword>
<feature type="transmembrane region" description="Helical" evidence="12">
    <location>
        <begin position="288"/>
        <end position="310"/>
    </location>
</feature>
<keyword evidence="3" id="KW-0813">Transport</keyword>
<evidence type="ECO:0000256" key="1">
    <source>
        <dbReference type="ARBA" id="ARBA00004141"/>
    </source>
</evidence>
<dbReference type="GO" id="GO:0042632">
    <property type="term" value="P:cholesterol homeostasis"/>
    <property type="evidence" value="ECO:0007669"/>
    <property type="project" value="TreeGrafter"/>
</dbReference>
<feature type="transmembrane region" description="Helical" evidence="12">
    <location>
        <begin position="854"/>
        <end position="876"/>
    </location>
</feature>
<dbReference type="GO" id="GO:0030299">
    <property type="term" value="P:intestinal cholesterol absorption"/>
    <property type="evidence" value="ECO:0007669"/>
    <property type="project" value="TreeGrafter"/>
</dbReference>
<keyword evidence="6 12" id="KW-1133">Transmembrane helix</keyword>
<protein>
    <recommendedName>
        <fullName evidence="13">SSD domain-containing protein</fullName>
    </recommendedName>
</protein>
<evidence type="ECO:0000256" key="12">
    <source>
        <dbReference type="SAM" id="Phobius"/>
    </source>
</evidence>
<feature type="transmembrane region" description="Helical" evidence="12">
    <location>
        <begin position="691"/>
        <end position="715"/>
    </location>
</feature>
<feature type="transmembrane region" description="Helical" evidence="12">
    <location>
        <begin position="1206"/>
        <end position="1226"/>
    </location>
</feature>
<feature type="transmembrane region" description="Helical" evidence="12">
    <location>
        <begin position="770"/>
        <end position="795"/>
    </location>
</feature>
<evidence type="ECO:0000259" key="13">
    <source>
        <dbReference type="PROSITE" id="PS50156"/>
    </source>
</evidence>
<keyword evidence="5" id="KW-0732">Signal</keyword>
<keyword evidence="9" id="KW-1015">Disulfide bond</keyword>
<evidence type="ECO:0000256" key="6">
    <source>
        <dbReference type="ARBA" id="ARBA00022989"/>
    </source>
</evidence>
<feature type="non-terminal residue" evidence="14">
    <location>
        <position position="1"/>
    </location>
</feature>
<dbReference type="SUPFAM" id="SSF82866">
    <property type="entry name" value="Multidrug efflux transporter AcrB transmembrane domain"/>
    <property type="match status" value="2"/>
</dbReference>
<comment type="catalytic activity">
    <reaction evidence="11">
        <text>cholesterol(in) = cholesterol(out)</text>
        <dbReference type="Rhea" id="RHEA:39747"/>
        <dbReference type="ChEBI" id="CHEBI:16113"/>
    </reaction>
</comment>
<keyword evidence="10" id="KW-0325">Glycoprotein</keyword>
<evidence type="ECO:0000256" key="4">
    <source>
        <dbReference type="ARBA" id="ARBA00022692"/>
    </source>
</evidence>
<feature type="transmembrane region" description="Helical" evidence="12">
    <location>
        <begin position="1141"/>
        <end position="1163"/>
    </location>
</feature>
<feature type="transmembrane region" description="Helical" evidence="12">
    <location>
        <begin position="21"/>
        <end position="40"/>
    </location>
</feature>
<keyword evidence="4 12" id="KW-0812">Transmembrane</keyword>
<dbReference type="InterPro" id="IPR053956">
    <property type="entry name" value="NPC1_MLD"/>
</dbReference>
<feature type="transmembrane region" description="Helical" evidence="12">
    <location>
        <begin position="1169"/>
        <end position="1194"/>
    </location>
</feature>
<feature type="transmembrane region" description="Helical" evidence="12">
    <location>
        <begin position="350"/>
        <end position="372"/>
    </location>
</feature>
<dbReference type="GO" id="GO:0005886">
    <property type="term" value="C:plasma membrane"/>
    <property type="evidence" value="ECO:0007669"/>
    <property type="project" value="TreeGrafter"/>
</dbReference>
<dbReference type="AlphaFoldDB" id="A0A0K2T627"/>
<dbReference type="InterPro" id="IPR053958">
    <property type="entry name" value="HMGCR/SNAP/NPC1-like_SSD"/>
</dbReference>
<evidence type="ECO:0000256" key="7">
    <source>
        <dbReference type="ARBA" id="ARBA00023055"/>
    </source>
</evidence>
<accession>A0A0K2T627</accession>
<sequence length="1263" mass="142924">KNKKEKILVMFAVTKSFLPHEVMYFKTILFILILNTYTLFVNGDCIWYDQCGFDPNDTVKSFSLNCKYEGVATKAKEKDFIDILRLTCPHLEAEALEQGLCCSISQMKDLLSNFKIPEIMFGRCPICLMNFKKYFCDMTCHPDQSNFLKIIETVKLPSTEIELVKTIEYSVNEDFIKGIFDSCYEVNSPQTSSRVMKLVCGKWGDKLCTPLRWFSYLGDRSNGRTPIQINVKPLTEGGHNPTVPHCDSSNATVQSCACLDCKQACPKLDADEYKEILTLKNEYMNFPIAYSVLIVILLLMLLVGIFLIAIKIKAKNRISSETQEESRKESIGWLLFQTFFRKLGYFCSKYAVYVLICNGIIFIVLSSGVFWLKVTSEPIELWSSTNSRSRKEMDFFNEHFEPFFRTSILIIRPSNESFLQKFKYNNLYGKEATFSGIFRQEMFYQVLKLQKEIEKIITEDKITLQDVCYKPLAPEIPSCLLQSVWNYWQGSNSSFNLNITNDRGHQDTYLDHLTTCVENPFTIKSSTAMGQSCLSKGFVPLEAKFVMGGFKTDKSPESLDSEDILANTSALIMTFLLQNHIEKDRVEKAIKWEKSFVKWIESNLENFPLLDIAFIAEMSIQDAIESNSHGDVLVVIISYFLMFVYVSFALTDFRNKKYFGITLAIAGIFMVLGSILSTTGLFGFIGVKATMIIFEIVPFLVLAVGIDNIFVLVLTARRKLLSLEGREMEVDSLIGITLEEIAPAMLISTLTQTCAFYLGTLSKMPAVVTFALYAGTSLLINFLAQITGFIAILSLDLKRIKSKKLDLFCCLSDKGEIDVDNPKSRFNYQKTISTFFEKYVSPVLMKKLTVKFSVMVLIAITLSITLVFTLNIPVGLDPESTMPKGSYVKKYFEWLKLYYSVGPPVYFVVNSTNMDLATVKSQNRICGSAGCDPYSFQTAMKLWSTKPDLTTLATSGQSWIDDYFSWSNDCCMVDSQGKICSDKSPDYASLYSYDYTDYDSLPQDIACTPCSDNYRVNGSSFKSLLPLFLHENPNESCPKGGKIYKKSIDIKTNKVLFSNFMAFHTVLRTSNDFVQAIESTRILSDKFARENNITSFPYSIFHVYYEQYLSMKTDTLVSIAYVLLTMLLICWFLSGKIVIGLYTVTFVSSILIHVTGFISMLGIQLNAILAVNLLVACGISVEICIGYLTSVIMGKRSAEEVYNDQAGILMSGIHITNLIGVSVLGFSQSNIFFYYFFTVYISIVVIGFVHGLIVLPVLLSFFY</sequence>
<dbReference type="Pfam" id="PF16414">
    <property type="entry name" value="NPC1_N"/>
    <property type="match status" value="1"/>
</dbReference>
<evidence type="ECO:0000313" key="14">
    <source>
        <dbReference type="EMBL" id="CDW21483.1"/>
    </source>
</evidence>